<keyword evidence="21" id="KW-1185">Reference proteome</keyword>
<gene>
    <name evidence="15" type="primary">pheT</name>
    <name evidence="20" type="ORF">FHR99_000983</name>
</gene>
<keyword evidence="12 15" id="KW-0648">Protein biosynthesis</keyword>
<comment type="subunit">
    <text evidence="3 15">Tetramer of two alpha and two beta subunits.</text>
</comment>
<dbReference type="Gene3D" id="3.30.70.380">
    <property type="entry name" value="Ferrodoxin-fold anticodon-binding domain"/>
    <property type="match status" value="1"/>
</dbReference>
<dbReference type="PANTHER" id="PTHR10947">
    <property type="entry name" value="PHENYLALANYL-TRNA SYNTHETASE BETA CHAIN AND LEUCINE-RICH REPEAT-CONTAINING PROTEIN 47"/>
    <property type="match status" value="1"/>
</dbReference>
<name>A0A7W4W3F6_9GAMM</name>
<keyword evidence="6 15" id="KW-0436">Ligase</keyword>
<feature type="binding site" evidence="15">
    <location>
        <position position="462"/>
    </location>
    <ligand>
        <name>Mg(2+)</name>
        <dbReference type="ChEBI" id="CHEBI:18420"/>
        <note>shared with alpha subunit</note>
    </ligand>
</feature>
<proteinExistence type="inferred from homology"/>
<dbReference type="GO" id="GO:0004826">
    <property type="term" value="F:phenylalanine-tRNA ligase activity"/>
    <property type="evidence" value="ECO:0007669"/>
    <property type="project" value="UniProtKB-UniRule"/>
</dbReference>
<dbReference type="EMBL" id="JACHWY010000001">
    <property type="protein sequence ID" value="MBB3046747.1"/>
    <property type="molecule type" value="Genomic_DNA"/>
</dbReference>
<dbReference type="InterPro" id="IPR045060">
    <property type="entry name" value="Phe-tRNA-ligase_IIc_bsu"/>
</dbReference>
<dbReference type="EC" id="6.1.1.20" evidence="15"/>
<dbReference type="InterPro" id="IPR004532">
    <property type="entry name" value="Phe-tRNA-ligase_IIc_bsu_bact"/>
</dbReference>
<evidence type="ECO:0000256" key="4">
    <source>
        <dbReference type="ARBA" id="ARBA00022490"/>
    </source>
</evidence>
<keyword evidence="11 16" id="KW-0694">RNA-binding</keyword>
<dbReference type="InterPro" id="IPR005121">
    <property type="entry name" value="Fdx_antiC-bd"/>
</dbReference>
<dbReference type="FunFam" id="3.30.70.380:FF:000001">
    <property type="entry name" value="Phenylalanine--tRNA ligase beta subunit"/>
    <property type="match status" value="1"/>
</dbReference>
<protein>
    <recommendedName>
        <fullName evidence="15">Phenylalanine--tRNA ligase beta subunit</fullName>
        <ecNumber evidence="15">6.1.1.20</ecNumber>
    </recommendedName>
    <alternativeName>
        <fullName evidence="15">Phenylalanyl-tRNA synthetase beta subunit</fullName>
        <shortName evidence="15">PheRS</shortName>
    </alternativeName>
</protein>
<dbReference type="HAMAP" id="MF_00283">
    <property type="entry name" value="Phe_tRNA_synth_beta1"/>
    <property type="match status" value="1"/>
</dbReference>
<dbReference type="SUPFAM" id="SSF46955">
    <property type="entry name" value="Putative DNA-binding domain"/>
    <property type="match status" value="1"/>
</dbReference>
<feature type="domain" description="B5" evidence="19">
    <location>
        <begin position="399"/>
        <end position="474"/>
    </location>
</feature>
<dbReference type="PROSITE" id="PS51483">
    <property type="entry name" value="B5"/>
    <property type="match status" value="1"/>
</dbReference>
<evidence type="ECO:0000256" key="5">
    <source>
        <dbReference type="ARBA" id="ARBA00022555"/>
    </source>
</evidence>
<feature type="domain" description="TRNA-binding" evidence="17">
    <location>
        <begin position="39"/>
        <end position="147"/>
    </location>
</feature>
<evidence type="ECO:0000256" key="7">
    <source>
        <dbReference type="ARBA" id="ARBA00022723"/>
    </source>
</evidence>
<accession>A0A7W4W3F6</accession>
<dbReference type="InterPro" id="IPR045864">
    <property type="entry name" value="aa-tRNA-synth_II/BPL/LPL"/>
</dbReference>
<dbReference type="SMART" id="SM00873">
    <property type="entry name" value="B3_4"/>
    <property type="match status" value="1"/>
</dbReference>
<comment type="caution">
    <text evidence="20">The sequence shown here is derived from an EMBL/GenBank/DDBJ whole genome shotgun (WGS) entry which is preliminary data.</text>
</comment>
<organism evidence="20 21">
    <name type="scientific">Litorivivens lipolytica</name>
    <dbReference type="NCBI Taxonomy" id="1524264"/>
    <lineage>
        <taxon>Bacteria</taxon>
        <taxon>Pseudomonadati</taxon>
        <taxon>Pseudomonadota</taxon>
        <taxon>Gammaproteobacteria</taxon>
        <taxon>Litorivivens</taxon>
    </lineage>
</organism>
<dbReference type="Pfam" id="PF03483">
    <property type="entry name" value="B3_4"/>
    <property type="match status" value="1"/>
</dbReference>
<feature type="binding site" evidence="15">
    <location>
        <position position="458"/>
    </location>
    <ligand>
        <name>Mg(2+)</name>
        <dbReference type="ChEBI" id="CHEBI:18420"/>
        <note>shared with alpha subunit</note>
    </ligand>
</feature>
<dbReference type="InterPro" id="IPR033714">
    <property type="entry name" value="tRNA_bind_bactPheRS"/>
</dbReference>
<evidence type="ECO:0000313" key="20">
    <source>
        <dbReference type="EMBL" id="MBB3046747.1"/>
    </source>
</evidence>
<evidence type="ECO:0000256" key="9">
    <source>
        <dbReference type="ARBA" id="ARBA00022840"/>
    </source>
</evidence>
<evidence type="ECO:0000256" key="11">
    <source>
        <dbReference type="ARBA" id="ARBA00022884"/>
    </source>
</evidence>
<dbReference type="GO" id="GO:0009328">
    <property type="term" value="C:phenylalanine-tRNA ligase complex"/>
    <property type="evidence" value="ECO:0007669"/>
    <property type="project" value="TreeGrafter"/>
</dbReference>
<dbReference type="InterPro" id="IPR020825">
    <property type="entry name" value="Phe-tRNA_synthase-like_B3/B4"/>
</dbReference>
<evidence type="ECO:0000256" key="1">
    <source>
        <dbReference type="ARBA" id="ARBA00004496"/>
    </source>
</evidence>
<comment type="cofactor">
    <cofactor evidence="15">
        <name>Mg(2+)</name>
        <dbReference type="ChEBI" id="CHEBI:18420"/>
    </cofactor>
    <text evidence="15">Binds 2 magnesium ions per tetramer.</text>
</comment>
<dbReference type="Gene3D" id="2.40.50.140">
    <property type="entry name" value="Nucleic acid-binding proteins"/>
    <property type="match status" value="1"/>
</dbReference>
<dbReference type="RefSeq" id="WP_183409420.1">
    <property type="nucleotide sequence ID" value="NZ_JACHWY010000001.1"/>
</dbReference>
<reference evidence="20 21" key="1">
    <citation type="submission" date="2020-08" db="EMBL/GenBank/DDBJ databases">
        <title>Genomic Encyclopedia of Type Strains, Phase III (KMG-III): the genomes of soil and plant-associated and newly described type strains.</title>
        <authorList>
            <person name="Whitman W."/>
        </authorList>
    </citation>
    <scope>NUCLEOTIDE SEQUENCE [LARGE SCALE GENOMIC DNA]</scope>
    <source>
        <strain evidence="20 21">CECT 8654</strain>
    </source>
</reference>
<evidence type="ECO:0000256" key="15">
    <source>
        <dbReference type="HAMAP-Rule" id="MF_00283"/>
    </source>
</evidence>
<dbReference type="Gene3D" id="3.30.930.10">
    <property type="entry name" value="Bira Bifunctional Protein, Domain 2"/>
    <property type="match status" value="1"/>
</dbReference>
<evidence type="ECO:0000256" key="13">
    <source>
        <dbReference type="ARBA" id="ARBA00023146"/>
    </source>
</evidence>
<comment type="catalytic activity">
    <reaction evidence="14 15">
        <text>tRNA(Phe) + L-phenylalanine + ATP = L-phenylalanyl-tRNA(Phe) + AMP + diphosphate + H(+)</text>
        <dbReference type="Rhea" id="RHEA:19413"/>
        <dbReference type="Rhea" id="RHEA-COMP:9668"/>
        <dbReference type="Rhea" id="RHEA-COMP:9699"/>
        <dbReference type="ChEBI" id="CHEBI:15378"/>
        <dbReference type="ChEBI" id="CHEBI:30616"/>
        <dbReference type="ChEBI" id="CHEBI:33019"/>
        <dbReference type="ChEBI" id="CHEBI:58095"/>
        <dbReference type="ChEBI" id="CHEBI:78442"/>
        <dbReference type="ChEBI" id="CHEBI:78531"/>
        <dbReference type="ChEBI" id="CHEBI:456215"/>
        <dbReference type="EC" id="6.1.1.20"/>
    </reaction>
</comment>
<keyword evidence="13 15" id="KW-0030">Aminoacyl-tRNA synthetase</keyword>
<dbReference type="NCBIfam" id="NF045760">
    <property type="entry name" value="YtpR"/>
    <property type="match status" value="1"/>
</dbReference>
<evidence type="ECO:0000256" key="16">
    <source>
        <dbReference type="PROSITE-ProRule" id="PRU00209"/>
    </source>
</evidence>
<dbReference type="AlphaFoldDB" id="A0A7W4W3F6"/>
<dbReference type="SUPFAM" id="SSF50249">
    <property type="entry name" value="Nucleic acid-binding proteins"/>
    <property type="match status" value="1"/>
</dbReference>
<dbReference type="SUPFAM" id="SSF56037">
    <property type="entry name" value="PheT/TilS domain"/>
    <property type="match status" value="1"/>
</dbReference>
<dbReference type="InterPro" id="IPR009061">
    <property type="entry name" value="DNA-bd_dom_put_sf"/>
</dbReference>
<dbReference type="GO" id="GO:0006432">
    <property type="term" value="P:phenylalanyl-tRNA aminoacylation"/>
    <property type="evidence" value="ECO:0007669"/>
    <property type="project" value="UniProtKB-UniRule"/>
</dbReference>
<dbReference type="SUPFAM" id="SSF54991">
    <property type="entry name" value="Anticodon-binding domain of PheRS"/>
    <property type="match status" value="1"/>
</dbReference>
<keyword evidence="9 15" id="KW-0067">ATP-binding</keyword>
<evidence type="ECO:0000259" key="17">
    <source>
        <dbReference type="PROSITE" id="PS50886"/>
    </source>
</evidence>
<dbReference type="FunFam" id="2.40.50.140:FF:000045">
    <property type="entry name" value="Phenylalanine--tRNA ligase beta subunit"/>
    <property type="match status" value="1"/>
</dbReference>
<keyword evidence="8 15" id="KW-0547">Nucleotide-binding</keyword>
<keyword evidence="10 15" id="KW-0460">Magnesium</keyword>
<dbReference type="Proteomes" id="UP000537130">
    <property type="component" value="Unassembled WGS sequence"/>
</dbReference>
<dbReference type="SMART" id="SM00896">
    <property type="entry name" value="FDX-ACB"/>
    <property type="match status" value="1"/>
</dbReference>
<dbReference type="Pfam" id="PF01588">
    <property type="entry name" value="tRNA_bind"/>
    <property type="match status" value="1"/>
</dbReference>
<dbReference type="Pfam" id="PF03147">
    <property type="entry name" value="FDX-ACB"/>
    <property type="match status" value="1"/>
</dbReference>
<evidence type="ECO:0000256" key="3">
    <source>
        <dbReference type="ARBA" id="ARBA00011209"/>
    </source>
</evidence>
<evidence type="ECO:0000313" key="21">
    <source>
        <dbReference type="Proteomes" id="UP000537130"/>
    </source>
</evidence>
<evidence type="ECO:0000259" key="18">
    <source>
        <dbReference type="PROSITE" id="PS51447"/>
    </source>
</evidence>
<dbReference type="NCBIfam" id="TIGR00472">
    <property type="entry name" value="pheT_bact"/>
    <property type="match status" value="1"/>
</dbReference>
<dbReference type="InterPro" id="IPR002547">
    <property type="entry name" value="tRNA-bd_dom"/>
</dbReference>
<dbReference type="FunFam" id="3.30.930.10:FF:000022">
    <property type="entry name" value="Phenylalanine--tRNA ligase beta subunit"/>
    <property type="match status" value="1"/>
</dbReference>
<evidence type="ECO:0000256" key="14">
    <source>
        <dbReference type="ARBA" id="ARBA00049255"/>
    </source>
</evidence>
<evidence type="ECO:0000256" key="8">
    <source>
        <dbReference type="ARBA" id="ARBA00022741"/>
    </source>
</evidence>
<keyword evidence="5 16" id="KW-0820">tRNA-binding</keyword>
<dbReference type="GO" id="GO:0005524">
    <property type="term" value="F:ATP binding"/>
    <property type="evidence" value="ECO:0007669"/>
    <property type="project" value="UniProtKB-UniRule"/>
</dbReference>
<dbReference type="InterPro" id="IPR036690">
    <property type="entry name" value="Fdx_antiC-bd_sf"/>
</dbReference>
<dbReference type="CDD" id="cd00769">
    <property type="entry name" value="PheRS_beta_core"/>
    <property type="match status" value="1"/>
</dbReference>
<dbReference type="PROSITE" id="PS51447">
    <property type="entry name" value="FDX_ACB"/>
    <property type="match status" value="1"/>
</dbReference>
<dbReference type="SUPFAM" id="SSF55681">
    <property type="entry name" value="Class II aaRS and biotin synthetases"/>
    <property type="match status" value="1"/>
</dbReference>
<dbReference type="InterPro" id="IPR005146">
    <property type="entry name" value="B3/B4_tRNA-bd"/>
</dbReference>
<dbReference type="PROSITE" id="PS50886">
    <property type="entry name" value="TRBD"/>
    <property type="match status" value="1"/>
</dbReference>
<dbReference type="FunFam" id="3.50.40.10:FF:000001">
    <property type="entry name" value="Phenylalanine--tRNA ligase beta subunit"/>
    <property type="match status" value="1"/>
</dbReference>
<dbReference type="Pfam" id="PF17759">
    <property type="entry name" value="tRNA_synthFbeta"/>
    <property type="match status" value="1"/>
</dbReference>
<dbReference type="InterPro" id="IPR012340">
    <property type="entry name" value="NA-bd_OB-fold"/>
</dbReference>
<evidence type="ECO:0000256" key="2">
    <source>
        <dbReference type="ARBA" id="ARBA00008653"/>
    </source>
</evidence>
<keyword evidence="4 15" id="KW-0963">Cytoplasm</keyword>
<dbReference type="GO" id="GO:0000287">
    <property type="term" value="F:magnesium ion binding"/>
    <property type="evidence" value="ECO:0007669"/>
    <property type="project" value="UniProtKB-UniRule"/>
</dbReference>
<feature type="binding site" evidence="15">
    <location>
        <position position="452"/>
    </location>
    <ligand>
        <name>Mg(2+)</name>
        <dbReference type="ChEBI" id="CHEBI:18420"/>
        <note>shared with alpha subunit</note>
    </ligand>
</feature>
<dbReference type="Gene3D" id="3.50.40.10">
    <property type="entry name" value="Phenylalanyl-trna Synthetase, Chain B, domain 3"/>
    <property type="match status" value="1"/>
</dbReference>
<dbReference type="InterPro" id="IPR041616">
    <property type="entry name" value="PheRS_beta_core"/>
</dbReference>
<sequence length="790" mass="86719">MKFSEQWLREWVNPELNTQQLADQITMAGLEVDAIEAVAGDFSGVIVGEILVAEQHPDADKLRVCKVSDGKDEFQVVCGAPNARAGIKVPFATVGAVLPGNFKIKKAKLRGVESFGMLCGPDELELGESTGGLMELSPEAQTGQDLRDALGLNDKLIELGLTPNRSDCLSLRGIARDVAVLNGLAIKEPDCSPVPAVNDEQREINIEAEEDCPRYCGRVIRNIDISQPSPLWLQEKLRRAGLRSIDAVVDVTNYILLELGQPLHGFDLARLDGGIRVRLAEQGEKLTLLDGQELELRNDSMVIADEKKALALAGIMGGKESAVSESTKDIFLESAFFAPEKLAGRARSYGLHTDSSHRFERGVDYELPMQAIERATRLITEIVGGEPGPVVERTTAHLPEPQHISLREERIEKMLAMPVPAERVETILSGLGLIVEQADGGWAVTTPSWRFDLAIEVDLLEELARIVGYNNLPVKPITDSLEIIAKPESQIGVSDVRRRMTALGYQEAITYSFVDPAWQKAMFPEAKAVPLINPISADLADMRLSHWPGLLKAVAHNLNRQQSRVRLFETGLCFVPEQDGSLTQEATLSAVLTGDRLPENWHAKGEKVDFYDAKGDLESLLKLVAGRDFRFQSGEHPALHPGQTAEILLNDKVVGRIGALHPSLAKQFDLGQGVYLFEIKLAAVTERQVPSFKTPSRYPEVRRDLAVVVDRKTPAQSVLDAARAAAGEHLVNLNLFDIYEGEGIDPQRKSLAIGLTYRDSSRTLNEEEVNESVGHVIRALEEGFGATLRN</sequence>
<evidence type="ECO:0000256" key="12">
    <source>
        <dbReference type="ARBA" id="ARBA00022917"/>
    </source>
</evidence>
<comment type="similarity">
    <text evidence="2 15">Belongs to the phenylalanyl-tRNA synthetase beta subunit family. Type 1 subfamily.</text>
</comment>
<dbReference type="FunFam" id="3.30.56.10:FF:000002">
    <property type="entry name" value="Phenylalanine--tRNA ligase beta subunit"/>
    <property type="match status" value="1"/>
</dbReference>
<dbReference type="SMART" id="SM00874">
    <property type="entry name" value="B5"/>
    <property type="match status" value="1"/>
</dbReference>
<dbReference type="PANTHER" id="PTHR10947:SF0">
    <property type="entry name" value="PHENYLALANINE--TRNA LIGASE BETA SUBUNIT"/>
    <property type="match status" value="1"/>
</dbReference>
<dbReference type="Pfam" id="PF03484">
    <property type="entry name" value="B5"/>
    <property type="match status" value="1"/>
</dbReference>
<evidence type="ECO:0000256" key="6">
    <source>
        <dbReference type="ARBA" id="ARBA00022598"/>
    </source>
</evidence>
<dbReference type="Gene3D" id="3.30.56.10">
    <property type="match status" value="2"/>
</dbReference>
<evidence type="ECO:0000259" key="19">
    <source>
        <dbReference type="PROSITE" id="PS51483"/>
    </source>
</evidence>
<keyword evidence="7 15" id="KW-0479">Metal-binding</keyword>
<dbReference type="InterPro" id="IPR005147">
    <property type="entry name" value="tRNA_synthase_B5-dom"/>
</dbReference>
<feature type="domain" description="FDX-ACB" evidence="18">
    <location>
        <begin position="696"/>
        <end position="789"/>
    </location>
</feature>
<comment type="subcellular location">
    <subcellularLocation>
        <location evidence="1 15">Cytoplasm</location>
    </subcellularLocation>
</comment>
<feature type="binding site" evidence="15">
    <location>
        <position position="461"/>
    </location>
    <ligand>
        <name>Mg(2+)</name>
        <dbReference type="ChEBI" id="CHEBI:18420"/>
        <note>shared with alpha subunit</note>
    </ligand>
</feature>
<dbReference type="CDD" id="cd02796">
    <property type="entry name" value="tRNA_bind_bactPheRS"/>
    <property type="match status" value="1"/>
</dbReference>
<dbReference type="GO" id="GO:0000049">
    <property type="term" value="F:tRNA binding"/>
    <property type="evidence" value="ECO:0007669"/>
    <property type="project" value="UniProtKB-UniRule"/>
</dbReference>
<evidence type="ECO:0000256" key="10">
    <source>
        <dbReference type="ARBA" id="ARBA00022842"/>
    </source>
</evidence>